<dbReference type="Proteomes" id="UP000260814">
    <property type="component" value="Unassembled WGS sequence"/>
</dbReference>
<dbReference type="PANTHER" id="PTHR33308:SF9">
    <property type="entry name" value="PEPTIDOGLYCAN HYDROLASE FLGJ"/>
    <property type="match status" value="1"/>
</dbReference>
<dbReference type="InterPro" id="IPR051056">
    <property type="entry name" value="Glycosyl_Hydrolase_73"/>
</dbReference>
<dbReference type="Gene3D" id="1.10.530.10">
    <property type="match status" value="1"/>
</dbReference>
<comment type="caution">
    <text evidence="4">The sequence shown here is derived from an EMBL/GenBank/DDBJ whole genome shotgun (WGS) entry which is preliminary data.</text>
</comment>
<dbReference type="Gene3D" id="2.70.70.10">
    <property type="entry name" value="Glucose Permease (Domain IIA)"/>
    <property type="match status" value="1"/>
</dbReference>
<dbReference type="InterPro" id="IPR016047">
    <property type="entry name" value="M23ase_b-sheet_dom"/>
</dbReference>
<dbReference type="InterPro" id="IPR002901">
    <property type="entry name" value="MGlyc_endo_b_GlcNAc-like_dom"/>
</dbReference>
<evidence type="ECO:0000313" key="5">
    <source>
        <dbReference type="Proteomes" id="UP000260814"/>
    </source>
</evidence>
<feature type="region of interest" description="Disordered" evidence="2">
    <location>
        <begin position="163"/>
        <end position="197"/>
    </location>
</feature>
<gene>
    <name evidence="4" type="ORF">DXB87_06335</name>
</gene>
<dbReference type="GO" id="GO:0004040">
    <property type="term" value="F:amidase activity"/>
    <property type="evidence" value="ECO:0007669"/>
    <property type="project" value="InterPro"/>
</dbReference>
<dbReference type="CDD" id="cd12797">
    <property type="entry name" value="M23_peptidase"/>
    <property type="match status" value="1"/>
</dbReference>
<keyword evidence="1" id="KW-0378">Hydrolase</keyword>
<evidence type="ECO:0000259" key="3">
    <source>
        <dbReference type="SMART" id="SM00047"/>
    </source>
</evidence>
<feature type="compositionally biased region" description="Low complexity" evidence="2">
    <location>
        <begin position="170"/>
        <end position="181"/>
    </location>
</feature>
<evidence type="ECO:0000313" key="4">
    <source>
        <dbReference type="EMBL" id="RGM92077.1"/>
    </source>
</evidence>
<dbReference type="SMART" id="SM00047">
    <property type="entry name" value="LYZ2"/>
    <property type="match status" value="1"/>
</dbReference>
<dbReference type="RefSeq" id="WP_117701485.1">
    <property type="nucleotide sequence ID" value="NZ_QSTW01000005.1"/>
</dbReference>
<dbReference type="SUPFAM" id="SSF51261">
    <property type="entry name" value="Duplicated hybrid motif"/>
    <property type="match status" value="1"/>
</dbReference>
<feature type="domain" description="Mannosyl-glycoprotein endo-beta-N-acetylglucosamidase-like" evidence="3">
    <location>
        <begin position="1"/>
        <end position="148"/>
    </location>
</feature>
<dbReference type="EMBL" id="QSTW01000005">
    <property type="protein sequence ID" value="RGM92077.1"/>
    <property type="molecule type" value="Genomic_DNA"/>
</dbReference>
<reference evidence="4 5" key="1">
    <citation type="submission" date="2018-08" db="EMBL/GenBank/DDBJ databases">
        <title>A genome reference for cultivated species of the human gut microbiota.</title>
        <authorList>
            <person name="Zou Y."/>
            <person name="Xue W."/>
            <person name="Luo G."/>
        </authorList>
    </citation>
    <scope>NUCLEOTIDE SEQUENCE [LARGE SCALE GENOMIC DNA]</scope>
    <source>
        <strain evidence="4 5">OM06-2</strain>
    </source>
</reference>
<sequence>MSKNQQYAERYAAEAMEQMKRYGIPASVTLAQGILESRNGQSELSQLGNNHFGVKASKSWLKNGGDYLVYTDDKPNEKFCKYATVGDSYEHHSKILKNSSRYSQCFKLSPDDYKGWTKGIERGGYATNGGYAASLQKIIEINGLQKYDQQVMREMRAEGKKFGVEQNARTSATVSSSVSTSNNDEKKQTASQTTNDKYSFPVKRDEFLFVTSPFGMRQDPMDKSKQQMHKGIDIRAKHDDVLATENGGKVVAVNHNANTGGGKSVTVEYARSDGSKVQTTYMHLDSIAVKVGDEMKAGQKLGVSGNTGTRTTGEHLHFGVKNISADGKTRDVDPASYLAEIAQKGNLKQQALYNGNDLLAKYKENSSAVDTSLSPDDWMKKLLSSEDASTGLSSADPIMGLVTTMYSSLLALAVQIDSKSEEEQKTQISEAVSKRQVDLKPLMPTMKECVLSVGDNGKAVLQADNGTTKVTRELTNAEFCRLSQVLGDTNLSNDAKKMRIAGMVNTIVLTQQASQNYEQVLEQQEGQSQTMQRK</sequence>
<organism evidence="4 5">
    <name type="scientific">Phocaeicola plebeius</name>
    <dbReference type="NCBI Taxonomy" id="310297"/>
    <lineage>
        <taxon>Bacteria</taxon>
        <taxon>Pseudomonadati</taxon>
        <taxon>Bacteroidota</taxon>
        <taxon>Bacteroidia</taxon>
        <taxon>Bacteroidales</taxon>
        <taxon>Bacteroidaceae</taxon>
        <taxon>Phocaeicola</taxon>
    </lineage>
</organism>
<accession>A0A3E4ZAI6</accession>
<name>A0A3E4ZAI6_9BACT</name>
<dbReference type="AlphaFoldDB" id="A0A3E4ZAI6"/>
<proteinExistence type="predicted"/>
<dbReference type="Pfam" id="PF01832">
    <property type="entry name" value="Glucosaminidase"/>
    <property type="match status" value="1"/>
</dbReference>
<evidence type="ECO:0000256" key="1">
    <source>
        <dbReference type="ARBA" id="ARBA00022801"/>
    </source>
</evidence>
<dbReference type="PANTHER" id="PTHR33308">
    <property type="entry name" value="PEPTIDOGLYCAN HYDROLASE FLGJ"/>
    <property type="match status" value="1"/>
</dbReference>
<protein>
    <submittedName>
        <fullName evidence="4">Glucosaminidase</fullName>
    </submittedName>
</protein>
<dbReference type="InterPro" id="IPR011055">
    <property type="entry name" value="Dup_hybrid_motif"/>
</dbReference>
<evidence type="ECO:0000256" key="2">
    <source>
        <dbReference type="SAM" id="MobiDB-lite"/>
    </source>
</evidence>
<dbReference type="Pfam" id="PF01551">
    <property type="entry name" value="Peptidase_M23"/>
    <property type="match status" value="1"/>
</dbReference>